<dbReference type="EMBL" id="AJWJ01000325">
    <property type="protein sequence ID" value="KAF2071938.1"/>
    <property type="molecule type" value="Genomic_DNA"/>
</dbReference>
<protein>
    <submittedName>
        <fullName evidence="2">Uncharacterized protein</fullName>
    </submittedName>
</protein>
<feature type="compositionally biased region" description="Low complexity" evidence="1">
    <location>
        <begin position="202"/>
        <end position="216"/>
    </location>
</feature>
<dbReference type="AlphaFoldDB" id="A0A8J4UYS2"/>
<evidence type="ECO:0000313" key="3">
    <source>
        <dbReference type="Proteomes" id="UP000695562"/>
    </source>
</evidence>
<feature type="compositionally biased region" description="Polar residues" evidence="1">
    <location>
        <begin position="187"/>
        <end position="201"/>
    </location>
</feature>
<dbReference type="OrthoDB" id="21642at2759"/>
<feature type="compositionally biased region" description="Polar residues" evidence="1">
    <location>
        <begin position="290"/>
        <end position="322"/>
    </location>
</feature>
<feature type="compositionally biased region" description="Polar residues" evidence="1">
    <location>
        <begin position="238"/>
        <end position="275"/>
    </location>
</feature>
<reference evidence="2" key="1">
    <citation type="submission" date="2020-01" db="EMBL/GenBank/DDBJ databases">
        <title>Development of genomics and gene disruption for Polysphondylium violaceum indicates a role for the polyketide synthase stlB in stalk morphogenesis.</title>
        <authorList>
            <person name="Narita B."/>
            <person name="Kawabe Y."/>
            <person name="Kin K."/>
            <person name="Saito T."/>
            <person name="Gibbs R."/>
            <person name="Kuspa A."/>
            <person name="Muzny D."/>
            <person name="Queller D."/>
            <person name="Richards S."/>
            <person name="Strassman J."/>
            <person name="Sucgang R."/>
            <person name="Worley K."/>
            <person name="Schaap P."/>
        </authorList>
    </citation>
    <scope>NUCLEOTIDE SEQUENCE</scope>
    <source>
        <strain evidence="2">QSvi11</strain>
    </source>
</reference>
<organism evidence="2 3">
    <name type="scientific">Polysphondylium violaceum</name>
    <dbReference type="NCBI Taxonomy" id="133409"/>
    <lineage>
        <taxon>Eukaryota</taxon>
        <taxon>Amoebozoa</taxon>
        <taxon>Evosea</taxon>
        <taxon>Eumycetozoa</taxon>
        <taxon>Dictyostelia</taxon>
        <taxon>Dictyosteliales</taxon>
        <taxon>Dictyosteliaceae</taxon>
        <taxon>Polysphondylium</taxon>
    </lineage>
</organism>
<feature type="compositionally biased region" description="Acidic residues" evidence="1">
    <location>
        <begin position="131"/>
        <end position="150"/>
    </location>
</feature>
<evidence type="ECO:0000256" key="1">
    <source>
        <dbReference type="SAM" id="MobiDB-lite"/>
    </source>
</evidence>
<gene>
    <name evidence="2" type="ORF">CYY_006753</name>
</gene>
<feature type="region of interest" description="Disordered" evidence="1">
    <location>
        <begin position="1"/>
        <end position="36"/>
    </location>
</feature>
<keyword evidence="3" id="KW-1185">Reference proteome</keyword>
<name>A0A8J4UYS2_9MYCE</name>
<feature type="region of interest" description="Disordered" evidence="1">
    <location>
        <begin position="123"/>
        <end position="322"/>
    </location>
</feature>
<evidence type="ECO:0000313" key="2">
    <source>
        <dbReference type="EMBL" id="KAF2071938.1"/>
    </source>
</evidence>
<sequence>MRNSLKRGHDSIEVQLDPDSQGIPPTPYKRGGDRRRSKFPDNAVKYLVELAILFGKDIREIMSHAPFKNANFSERQLYDKVRALRKNGSIPNNPTLDRKRKAIGELGLGEQYLYFKPRAREYRHGGANTNNDDEDEEDEEEEEDEGEEQEDNAKATQETKEDEFEESPWEETESEASDSSEDSHTEQPNSSTLATTNGARLTQQTPAPSTPTITTTRRYAPRNRPDINSPPATPSQPLPSQHHTLNSNISTQSKLQPTLTKSTTPKVYTPLTTPTAGDHPSQPLSHAMISPSSELTSTTYSQQKPIGSILGSSPHSSHQFKSTSINTSAPIFSPFKPSSSLSSYTSNLFSNSSSTNTSTTNSPISNITSYHTIIAHPNTQSFFKYETSNNLVIYYPFITKDKNMSYIFEHDILTVTISCPNIFSWIKEKKQEQDIKEDTILKIEFYHPGKGYGPPRKINELPSNIDGIGFIFEKIKDGNVDLDIHNL</sequence>
<comment type="caution">
    <text evidence="2">The sequence shown here is derived from an EMBL/GenBank/DDBJ whole genome shotgun (WGS) entry which is preliminary data.</text>
</comment>
<feature type="compositionally biased region" description="Acidic residues" evidence="1">
    <location>
        <begin position="160"/>
        <end position="180"/>
    </location>
</feature>
<proteinExistence type="predicted"/>
<dbReference type="Proteomes" id="UP000695562">
    <property type="component" value="Unassembled WGS sequence"/>
</dbReference>
<accession>A0A8J4UYS2</accession>